<accession>A0A1Z2XQZ9</accession>
<dbReference type="SUPFAM" id="SSF52540">
    <property type="entry name" value="P-loop containing nucleoside triphosphate hydrolases"/>
    <property type="match status" value="1"/>
</dbReference>
<dbReference type="InterPro" id="IPR027417">
    <property type="entry name" value="P-loop_NTPase"/>
</dbReference>
<reference evidence="2 4" key="3">
    <citation type="submission" date="2020-11" db="EMBL/GenBank/DDBJ databases">
        <title>Closed and high quality bacterial genomes of the OMM12 community.</title>
        <authorList>
            <person name="Marbouty M."/>
            <person name="Lamy-Besnier Q."/>
            <person name="Debarbieux L."/>
            <person name="Koszul R."/>
        </authorList>
    </citation>
    <scope>NUCLEOTIDE SEQUENCE [LARGE SCALE GENOMIC DNA]</scope>
    <source>
        <strain evidence="2 4">KB18</strain>
    </source>
</reference>
<proteinExistence type="predicted"/>
<dbReference type="EMBL" id="CP065321">
    <property type="protein sequence ID" value="QQR30129.1"/>
    <property type="molecule type" value="Genomic_DNA"/>
</dbReference>
<evidence type="ECO:0000313" key="3">
    <source>
        <dbReference type="Proteomes" id="UP000196710"/>
    </source>
</evidence>
<dbReference type="EMBL" id="CP021422">
    <property type="protein sequence ID" value="ASB40846.1"/>
    <property type="molecule type" value="Genomic_DNA"/>
</dbReference>
<dbReference type="Proteomes" id="UP000596035">
    <property type="component" value="Chromosome"/>
</dbReference>
<evidence type="ECO:0000313" key="2">
    <source>
        <dbReference type="EMBL" id="QQR30129.1"/>
    </source>
</evidence>
<dbReference type="RefSeq" id="WP_084384572.1">
    <property type="nucleotide sequence ID" value="NZ_CP021422.1"/>
</dbReference>
<gene>
    <name evidence="1" type="ORF">ADH66_09380</name>
    <name evidence="2" type="ORF">I5Q82_19420</name>
</gene>
<keyword evidence="3" id="KW-1185">Reference proteome</keyword>
<dbReference type="AlphaFoldDB" id="A0A1Z2XQZ9"/>
<reference evidence="1" key="1">
    <citation type="journal article" date="2017" name="Genome Announc.">
        <title>High-Quality Whole-Genome Sequences of the Oligo-Mouse-Microbiota Bacterial Community.</title>
        <authorList>
            <person name="Garzetti D."/>
            <person name="Brugiroux S."/>
            <person name="Bunk B."/>
            <person name="Pukall R."/>
            <person name="McCoy K.D."/>
            <person name="Macpherson A.J."/>
            <person name="Stecher B."/>
        </authorList>
    </citation>
    <scope>NUCLEOTIDE SEQUENCE</scope>
    <source>
        <strain evidence="1">KB18</strain>
    </source>
</reference>
<evidence type="ECO:0000313" key="1">
    <source>
        <dbReference type="EMBL" id="ASB40846.1"/>
    </source>
</evidence>
<evidence type="ECO:0000313" key="4">
    <source>
        <dbReference type="Proteomes" id="UP000596035"/>
    </source>
</evidence>
<sequence>MCCILVCGIPASGKSYVARQLSEILGIPMFSKDDIKERLFDTVGFHSREEKVALGNGAMEIMYYAAGQVLSRGGAVILENNFETASIPGIKKLMERFCCQSVTVELTGKADVLYERFLARDRSSGRHRGHVLNTCYPELPGQADTYAPISLEQFIEGVTRRGMAGFDIGGPRIVVDVTDFRRVDCAAVAEQVRALL</sequence>
<dbReference type="Gene3D" id="3.40.50.300">
    <property type="entry name" value="P-loop containing nucleotide triphosphate hydrolases"/>
    <property type="match status" value="1"/>
</dbReference>
<protein>
    <submittedName>
        <fullName evidence="2">AAA family ATPase</fullName>
    </submittedName>
</protein>
<reference evidence="3" key="2">
    <citation type="submission" date="2017-05" db="EMBL/GenBank/DDBJ databases">
        <title>Improved OligoMM genomes.</title>
        <authorList>
            <person name="Garzetti D."/>
        </authorList>
    </citation>
    <scope>NUCLEOTIDE SEQUENCE [LARGE SCALE GENOMIC DNA]</scope>
    <source>
        <strain evidence="3">KB18</strain>
    </source>
</reference>
<dbReference type="KEGG" id="amur:ADH66_09380"/>
<dbReference type="Pfam" id="PF13671">
    <property type="entry name" value="AAA_33"/>
    <property type="match status" value="1"/>
</dbReference>
<organism evidence="2 4">
    <name type="scientific">Acutalibacter muris</name>
    <dbReference type="NCBI Taxonomy" id="1796620"/>
    <lineage>
        <taxon>Bacteria</taxon>
        <taxon>Bacillati</taxon>
        <taxon>Bacillota</taxon>
        <taxon>Clostridia</taxon>
        <taxon>Eubacteriales</taxon>
        <taxon>Acutalibacteraceae</taxon>
        <taxon>Acutalibacter</taxon>
    </lineage>
</organism>
<name>A0A1Z2XQZ9_9FIRM</name>
<dbReference type="Proteomes" id="UP000196710">
    <property type="component" value="Chromosome"/>
</dbReference>